<comment type="caution">
    <text evidence="2">The sequence shown here is derived from an EMBL/GenBank/DDBJ whole genome shotgun (WGS) entry which is preliminary data.</text>
</comment>
<dbReference type="Proteomes" id="UP000287033">
    <property type="component" value="Unassembled WGS sequence"/>
</dbReference>
<feature type="region of interest" description="Disordered" evidence="1">
    <location>
        <begin position="43"/>
        <end position="73"/>
    </location>
</feature>
<dbReference type="EMBL" id="BEZZ01000190">
    <property type="protein sequence ID" value="GCC28075.1"/>
    <property type="molecule type" value="Genomic_DNA"/>
</dbReference>
<reference evidence="2 3" key="1">
    <citation type="journal article" date="2018" name="Nat. Ecol. Evol.">
        <title>Shark genomes provide insights into elasmobranch evolution and the origin of vertebrates.</title>
        <authorList>
            <person name="Hara Y"/>
            <person name="Yamaguchi K"/>
            <person name="Onimaru K"/>
            <person name="Kadota M"/>
            <person name="Koyanagi M"/>
            <person name="Keeley SD"/>
            <person name="Tatsumi K"/>
            <person name="Tanaka K"/>
            <person name="Motone F"/>
            <person name="Kageyama Y"/>
            <person name="Nozu R"/>
            <person name="Adachi N"/>
            <person name="Nishimura O"/>
            <person name="Nakagawa R"/>
            <person name="Tanegashima C"/>
            <person name="Kiyatake I"/>
            <person name="Matsumoto R"/>
            <person name="Murakumo K"/>
            <person name="Nishida K"/>
            <person name="Terakita A"/>
            <person name="Kuratani S"/>
            <person name="Sato K"/>
            <person name="Hyodo S Kuraku.S."/>
        </authorList>
    </citation>
    <scope>NUCLEOTIDE SEQUENCE [LARGE SCALE GENOMIC DNA]</scope>
</reference>
<proteinExistence type="predicted"/>
<sequence length="73" mass="8128">MYNCNVVLRLQYGMVSLSRLVLPPPVDRVKPWNGRLGRVAGSWDLYPPMRPPHPRGVSGQRGQECPSGTGTRL</sequence>
<evidence type="ECO:0000313" key="3">
    <source>
        <dbReference type="Proteomes" id="UP000287033"/>
    </source>
</evidence>
<accession>A0A401SCF7</accession>
<gene>
    <name evidence="2" type="ORF">chiPu_0006501</name>
</gene>
<dbReference type="AlphaFoldDB" id="A0A401SCF7"/>
<name>A0A401SCF7_CHIPU</name>
<protein>
    <submittedName>
        <fullName evidence="2">Uncharacterized protein</fullName>
    </submittedName>
</protein>
<evidence type="ECO:0000313" key="2">
    <source>
        <dbReference type="EMBL" id="GCC28075.1"/>
    </source>
</evidence>
<evidence type="ECO:0000256" key="1">
    <source>
        <dbReference type="SAM" id="MobiDB-lite"/>
    </source>
</evidence>
<organism evidence="2 3">
    <name type="scientific">Chiloscyllium punctatum</name>
    <name type="common">Brownbanded bambooshark</name>
    <name type="synonym">Hemiscyllium punctatum</name>
    <dbReference type="NCBI Taxonomy" id="137246"/>
    <lineage>
        <taxon>Eukaryota</taxon>
        <taxon>Metazoa</taxon>
        <taxon>Chordata</taxon>
        <taxon>Craniata</taxon>
        <taxon>Vertebrata</taxon>
        <taxon>Chondrichthyes</taxon>
        <taxon>Elasmobranchii</taxon>
        <taxon>Galeomorphii</taxon>
        <taxon>Galeoidea</taxon>
        <taxon>Orectolobiformes</taxon>
        <taxon>Hemiscylliidae</taxon>
        <taxon>Chiloscyllium</taxon>
    </lineage>
</organism>
<keyword evidence="3" id="KW-1185">Reference proteome</keyword>